<organism evidence="3 4">
    <name type="scientific">Lepraria neglecta</name>
    <dbReference type="NCBI Taxonomy" id="209136"/>
    <lineage>
        <taxon>Eukaryota</taxon>
        <taxon>Fungi</taxon>
        <taxon>Dikarya</taxon>
        <taxon>Ascomycota</taxon>
        <taxon>Pezizomycotina</taxon>
        <taxon>Lecanoromycetes</taxon>
        <taxon>OSLEUM clade</taxon>
        <taxon>Lecanoromycetidae</taxon>
        <taxon>Lecanorales</taxon>
        <taxon>Lecanorineae</taxon>
        <taxon>Stereocaulaceae</taxon>
        <taxon>Lepraria</taxon>
    </lineage>
</organism>
<keyword evidence="2" id="KW-1133">Transmembrane helix</keyword>
<keyword evidence="2" id="KW-0812">Transmembrane</keyword>
<keyword evidence="4" id="KW-1185">Reference proteome</keyword>
<dbReference type="EMBL" id="JASNWA010000007">
    <property type="protein sequence ID" value="KAK3172393.1"/>
    <property type="molecule type" value="Genomic_DNA"/>
</dbReference>
<evidence type="ECO:0000256" key="1">
    <source>
        <dbReference type="SAM" id="MobiDB-lite"/>
    </source>
</evidence>
<feature type="compositionally biased region" description="Polar residues" evidence="1">
    <location>
        <begin position="232"/>
        <end position="242"/>
    </location>
</feature>
<sequence>MLSPWFSLCTKMFFSGFDPPSALRPASVMVPDVTSTDPTAPSVAPVPSPTVDHGAAKATTGSETTAAPPKVPLVSQPEETASPAAHPAQNGPGLRPAQANDDPGRGLGQSGNNPEQESGVEGDTGQDAVSNYPSDPQQPSKTSNQESGADGGTGQNTVPGNMNGVAANGGDPGHGQGQEDPHEPMLNDGQERAASFHNNPPPGGKPDSADSTNPGTTSEPNNGFPRGPGSPKNLQNSNNDPSMATMLVAGSTLTPGGNPVYLSGTLVSLDSSSHLQIGSSTINLGNNGASPAQSVFTVADHTFTAEPTSFAIAGTPLMPGGSAITISGTPISLAPGGTLGIGSKTIALQPQSVFQVAGQTVTADPSGFAVGGHTVVAGSPGVYVDGSKVSPDGVPVNIHGGAMIDYGNSIAFGNEILHFPSPTPSPTMIDGFTITDLPNGVLIDNAIITPGAAPLTLSGQPISLDTSGFIHIGSASYRLTNSTLNPITLTDGAIATPLPDGVSVQGTVLYAGAPPVTIAGTVMSLDTSSNLIVGYTAQPLPTVSPYPLHANQLTMTDDDFIQSFPNAISGESASQTSGSSVGLDGPIVGGFGSTPSLSPSASSVNGSGNNSSNPSVQVFEGQVKGLRTIMPETIPFLLLAVMVIFWVVS</sequence>
<comment type="caution">
    <text evidence="3">The sequence shown here is derived from an EMBL/GenBank/DDBJ whole genome shotgun (WGS) entry which is preliminary data.</text>
</comment>
<feature type="compositionally biased region" description="Polar residues" evidence="1">
    <location>
        <begin position="209"/>
        <end position="221"/>
    </location>
</feature>
<feature type="compositionally biased region" description="Polar residues" evidence="1">
    <location>
        <begin position="127"/>
        <end position="147"/>
    </location>
</feature>
<protein>
    <submittedName>
        <fullName evidence="3">Uncharacterized protein</fullName>
    </submittedName>
</protein>
<feature type="transmembrane region" description="Helical" evidence="2">
    <location>
        <begin position="629"/>
        <end position="648"/>
    </location>
</feature>
<name>A0AAE0DMH8_9LECA</name>
<feature type="compositionally biased region" description="Basic and acidic residues" evidence="1">
    <location>
        <begin position="177"/>
        <end position="191"/>
    </location>
</feature>
<proteinExistence type="predicted"/>
<dbReference type="AlphaFoldDB" id="A0AAE0DMH8"/>
<evidence type="ECO:0000256" key="2">
    <source>
        <dbReference type="SAM" id="Phobius"/>
    </source>
</evidence>
<gene>
    <name evidence="3" type="ORF">OEA41_005714</name>
</gene>
<feature type="region of interest" description="Disordered" evidence="1">
    <location>
        <begin position="33"/>
        <end position="243"/>
    </location>
</feature>
<evidence type="ECO:0000313" key="3">
    <source>
        <dbReference type="EMBL" id="KAK3172393.1"/>
    </source>
</evidence>
<reference evidence="3" key="1">
    <citation type="submission" date="2022-11" db="EMBL/GenBank/DDBJ databases">
        <title>Chromosomal genome sequence assembly and mating type (MAT) locus characterization of the leprose asexual lichenized fungus Lepraria neglecta (Nyl.) Erichsen.</title>
        <authorList>
            <person name="Allen J.L."/>
            <person name="Pfeffer B."/>
        </authorList>
    </citation>
    <scope>NUCLEOTIDE SEQUENCE</scope>
    <source>
        <strain evidence="3">Allen 5258</strain>
    </source>
</reference>
<keyword evidence="2" id="KW-0472">Membrane</keyword>
<evidence type="ECO:0000313" key="4">
    <source>
        <dbReference type="Proteomes" id="UP001276659"/>
    </source>
</evidence>
<dbReference type="Proteomes" id="UP001276659">
    <property type="component" value="Unassembled WGS sequence"/>
</dbReference>
<accession>A0AAE0DMH8</accession>
<feature type="compositionally biased region" description="Low complexity" evidence="1">
    <location>
        <begin position="36"/>
        <end position="52"/>
    </location>
</feature>